<gene>
    <name evidence="3" type="ORF">C7B64_16140</name>
</gene>
<name>A0A2T1C0S1_9CYAN</name>
<reference evidence="3 4" key="1">
    <citation type="submission" date="2018-02" db="EMBL/GenBank/DDBJ databases">
        <authorList>
            <person name="Cohen D.B."/>
            <person name="Kent A.D."/>
        </authorList>
    </citation>
    <scope>NUCLEOTIDE SEQUENCE [LARGE SCALE GENOMIC DNA]</scope>
    <source>
        <strain evidence="3 4">CCAP 1448/3</strain>
    </source>
</reference>
<keyword evidence="4" id="KW-1185">Reference proteome</keyword>
<dbReference type="SUPFAM" id="SSF48452">
    <property type="entry name" value="TPR-like"/>
    <property type="match status" value="1"/>
</dbReference>
<dbReference type="InterPro" id="IPR027417">
    <property type="entry name" value="P-loop_NTPase"/>
</dbReference>
<evidence type="ECO:0000313" key="4">
    <source>
        <dbReference type="Proteomes" id="UP000238762"/>
    </source>
</evidence>
<feature type="domain" description="Effector-associated" evidence="2">
    <location>
        <begin position="9"/>
        <end position="136"/>
    </location>
</feature>
<dbReference type="Gene3D" id="3.40.50.300">
    <property type="entry name" value="P-loop containing nucleotide triphosphate hydrolases"/>
    <property type="match status" value="1"/>
</dbReference>
<protein>
    <submittedName>
        <fullName evidence="3">Uncharacterized protein</fullName>
    </submittedName>
</protein>
<dbReference type="InterPro" id="IPR011990">
    <property type="entry name" value="TPR-like_helical_dom_sf"/>
</dbReference>
<dbReference type="Pfam" id="PF19959">
    <property type="entry name" value="EAD4"/>
    <property type="match status" value="1"/>
</dbReference>
<comment type="caution">
    <text evidence="3">The sequence shown here is derived from an EMBL/GenBank/DDBJ whole genome shotgun (WGS) entry which is preliminary data.</text>
</comment>
<dbReference type="OrthoDB" id="2893300at2"/>
<evidence type="ECO:0000259" key="2">
    <source>
        <dbReference type="Pfam" id="PF19959"/>
    </source>
</evidence>
<dbReference type="Proteomes" id="UP000238762">
    <property type="component" value="Unassembled WGS sequence"/>
</dbReference>
<dbReference type="AlphaFoldDB" id="A0A2T1C0S1"/>
<proteinExistence type="predicted"/>
<reference evidence="3 4" key="2">
    <citation type="submission" date="2018-03" db="EMBL/GenBank/DDBJ databases">
        <title>The ancient ancestry and fast evolution of plastids.</title>
        <authorList>
            <person name="Moore K.R."/>
            <person name="Magnabosco C."/>
            <person name="Momper L."/>
            <person name="Gold D.A."/>
            <person name="Bosak T."/>
            <person name="Fournier G.P."/>
        </authorList>
    </citation>
    <scope>NUCLEOTIDE SEQUENCE [LARGE SCALE GENOMIC DNA]</scope>
    <source>
        <strain evidence="3 4">CCAP 1448/3</strain>
    </source>
</reference>
<dbReference type="InterPro" id="IPR045434">
    <property type="entry name" value="EAD4"/>
</dbReference>
<feature type="domain" description="NB-ARC" evidence="1">
    <location>
        <begin position="165"/>
        <end position="280"/>
    </location>
</feature>
<dbReference type="InterPro" id="IPR002182">
    <property type="entry name" value="NB-ARC"/>
</dbReference>
<dbReference type="PANTHER" id="PTHR47691">
    <property type="entry name" value="REGULATOR-RELATED"/>
    <property type="match status" value="1"/>
</dbReference>
<dbReference type="EMBL" id="PVWJ01000084">
    <property type="protein sequence ID" value="PSB01860.1"/>
    <property type="molecule type" value="Genomic_DNA"/>
</dbReference>
<evidence type="ECO:0000313" key="3">
    <source>
        <dbReference type="EMBL" id="PSB01860.1"/>
    </source>
</evidence>
<accession>A0A2T1C0S1</accession>
<evidence type="ECO:0000259" key="1">
    <source>
        <dbReference type="Pfam" id="PF00931"/>
    </source>
</evidence>
<dbReference type="GO" id="GO:0043531">
    <property type="term" value="F:ADP binding"/>
    <property type="evidence" value="ECO:0007669"/>
    <property type="project" value="InterPro"/>
</dbReference>
<dbReference type="Pfam" id="PF00931">
    <property type="entry name" value="NB-ARC"/>
    <property type="match status" value="1"/>
</dbReference>
<dbReference type="PRINTS" id="PR00364">
    <property type="entry name" value="DISEASERSIST"/>
</dbReference>
<dbReference type="SUPFAM" id="SSF52540">
    <property type="entry name" value="P-loop containing nucleoside triphosphate hydrolases"/>
    <property type="match status" value="1"/>
</dbReference>
<dbReference type="PANTHER" id="PTHR47691:SF3">
    <property type="entry name" value="HTH-TYPE TRANSCRIPTIONAL REGULATOR RV0890C-RELATED"/>
    <property type="match status" value="1"/>
</dbReference>
<dbReference type="RefSeq" id="WP_106289688.1">
    <property type="nucleotide sequence ID" value="NZ_CAWNTC010000112.1"/>
</dbReference>
<sequence length="802" mass="92347">MPLKKPTQEIKEEIEFFIAGILNYDAQLNQRTGKKITPKWEQNRLKISGAIAQLIEFLPKETHSRTQSEQKLHLRYLLISILRDRLEILIDERPKNSQGKYQGIREWKFTLKFWHPPTQADYISLNLRAFAHHWNQTYNIAPTTAPPRHNLPQRRHTKFIGHRAELERLLSLLAGNRQQIIPIEGMAGVGKTTLALETAYRCLVDSNFQSIIFSSAQSQQFLGTHLTRRFIAERNLRDLLQVIFRTLDGAGDLPSDIEEQILCLQDLLAERPTLIIVDNIENIAEPSDIIGFLACLPPTVKVIIGSRVRLGLGGEAIALEPLDVDESIELIKHQFANQRLGEKQDVKITASQISLIRRIAKGLPLAITYLVGSLSISEEMVPKKSLANTDLALYCFERVVSQLKAIPDAVAYQLLLSLSLFPDGASTEAIAHTIGSDINRDAIAPSLQELYRRTLTFSLTPERYHLHSLTQEYVLRELSQQPELAQTLRDRWLNWYLDFAAPYNTIYWQEWQEDGLLSREWLNLRSVVDWCIQQQDYESVVHFWQCLKGFTLLNGYWQDRQQWLSWLESAAQEREDLAIVAELKYHNSYTLAFIDESDASAKAISLALEAWEMQEHLKVEVQFDLAMYIAALYIRQHPKNGDLAANLELAQSWIDRGKQILATIPNAPYRQFQIYYYQAEIQCVTGELAPAYDCYLLANQIAEQSGLKRPFYFSSVRMAAILMQQKQFVEAETRLVNGLNCTREYKDSRGMLFCLKYLAEVKKAQKDAIAARELGEEAKNGFKKLRMKREEEMMEQFLQQLR</sequence>
<organism evidence="3 4">
    <name type="scientific">Merismopedia glauca CCAP 1448/3</name>
    <dbReference type="NCBI Taxonomy" id="1296344"/>
    <lineage>
        <taxon>Bacteria</taxon>
        <taxon>Bacillati</taxon>
        <taxon>Cyanobacteriota</taxon>
        <taxon>Cyanophyceae</taxon>
        <taxon>Synechococcales</taxon>
        <taxon>Merismopediaceae</taxon>
        <taxon>Merismopedia</taxon>
    </lineage>
</organism>